<evidence type="ECO:0000256" key="5">
    <source>
        <dbReference type="ARBA" id="ARBA00022500"/>
    </source>
</evidence>
<evidence type="ECO:0000256" key="2">
    <source>
        <dbReference type="ARBA" id="ARBA00004162"/>
    </source>
</evidence>
<dbReference type="Pfam" id="PF03748">
    <property type="entry name" value="FliL"/>
    <property type="match status" value="1"/>
</dbReference>
<evidence type="ECO:0000256" key="10">
    <source>
        <dbReference type="RuleBase" id="RU364125"/>
    </source>
</evidence>
<dbReference type="AlphaFoldDB" id="A0A1H1S7U7"/>
<keyword evidence="9 10" id="KW-0472">Membrane</keyword>
<evidence type="ECO:0000256" key="6">
    <source>
        <dbReference type="ARBA" id="ARBA00022692"/>
    </source>
</evidence>
<name>A0A1H1S7U7_9ACTN</name>
<evidence type="ECO:0000256" key="9">
    <source>
        <dbReference type="ARBA" id="ARBA00023136"/>
    </source>
</evidence>
<comment type="similarity">
    <text evidence="3 10">Belongs to the FliL family.</text>
</comment>
<dbReference type="Proteomes" id="UP000198859">
    <property type="component" value="Chromosome I"/>
</dbReference>
<keyword evidence="11" id="KW-0282">Flagellum</keyword>
<gene>
    <name evidence="11" type="ORF">SAMN04488570_1885</name>
</gene>
<dbReference type="RefSeq" id="WP_091728798.1">
    <property type="nucleotide sequence ID" value="NZ_LT629757.1"/>
</dbReference>
<comment type="function">
    <text evidence="1 10">Controls the rotational direction of flagella during chemotaxis.</text>
</comment>
<dbReference type="EMBL" id="LT629757">
    <property type="protein sequence ID" value="SDS44032.1"/>
    <property type="molecule type" value="Genomic_DNA"/>
</dbReference>
<dbReference type="GO" id="GO:0009425">
    <property type="term" value="C:bacterial-type flagellum basal body"/>
    <property type="evidence" value="ECO:0007669"/>
    <property type="project" value="InterPro"/>
</dbReference>
<evidence type="ECO:0000313" key="11">
    <source>
        <dbReference type="EMBL" id="SDS44032.1"/>
    </source>
</evidence>
<accession>A0A1H1S7U7</accession>
<feature type="transmembrane region" description="Helical" evidence="10">
    <location>
        <begin position="25"/>
        <end position="44"/>
    </location>
</feature>
<proteinExistence type="inferred from homology"/>
<dbReference type="GO" id="GO:0006935">
    <property type="term" value="P:chemotaxis"/>
    <property type="evidence" value="ECO:0007669"/>
    <property type="project" value="UniProtKB-KW"/>
</dbReference>
<keyword evidence="12" id="KW-1185">Reference proteome</keyword>
<evidence type="ECO:0000256" key="4">
    <source>
        <dbReference type="ARBA" id="ARBA00022475"/>
    </source>
</evidence>
<keyword evidence="4 10" id="KW-1003">Cell membrane</keyword>
<keyword evidence="6 10" id="KW-0812">Transmembrane</keyword>
<dbReference type="STRING" id="642780.SAMN04488570_1885"/>
<dbReference type="PANTHER" id="PTHR35091">
    <property type="entry name" value="FLAGELLAR PROTEIN FLIL"/>
    <property type="match status" value="1"/>
</dbReference>
<organism evidence="11 12">
    <name type="scientific">Nocardioides scoriae</name>
    <dbReference type="NCBI Taxonomy" id="642780"/>
    <lineage>
        <taxon>Bacteria</taxon>
        <taxon>Bacillati</taxon>
        <taxon>Actinomycetota</taxon>
        <taxon>Actinomycetes</taxon>
        <taxon>Propionibacteriales</taxon>
        <taxon>Nocardioidaceae</taxon>
        <taxon>Nocardioides</taxon>
    </lineage>
</organism>
<comment type="subcellular location">
    <subcellularLocation>
        <location evidence="2">Cell membrane</location>
        <topology evidence="2">Single-pass membrane protein</topology>
    </subcellularLocation>
</comment>
<keyword evidence="8 10" id="KW-1133">Transmembrane helix</keyword>
<evidence type="ECO:0000256" key="7">
    <source>
        <dbReference type="ARBA" id="ARBA00022779"/>
    </source>
</evidence>
<dbReference type="GO" id="GO:0071978">
    <property type="term" value="P:bacterial-type flagellum-dependent swarming motility"/>
    <property type="evidence" value="ECO:0007669"/>
    <property type="project" value="TreeGrafter"/>
</dbReference>
<keyword evidence="5 10" id="KW-0145">Chemotaxis</keyword>
<dbReference type="OrthoDB" id="3537056at2"/>
<keyword evidence="7 10" id="KW-0283">Flagellar rotation</keyword>
<evidence type="ECO:0000313" key="12">
    <source>
        <dbReference type="Proteomes" id="UP000198859"/>
    </source>
</evidence>
<dbReference type="InterPro" id="IPR005503">
    <property type="entry name" value="FliL"/>
</dbReference>
<evidence type="ECO:0000256" key="8">
    <source>
        <dbReference type="ARBA" id="ARBA00022989"/>
    </source>
</evidence>
<protein>
    <recommendedName>
        <fullName evidence="10">Flagellar protein FliL</fullName>
    </recommendedName>
</protein>
<evidence type="ECO:0000256" key="3">
    <source>
        <dbReference type="ARBA" id="ARBA00008281"/>
    </source>
</evidence>
<keyword evidence="11" id="KW-0966">Cell projection</keyword>
<sequence>MTVTTMPPATGDAADAPAKGGKKKLIIIVLVVALLAGAAYWFVLRPKPETAPEPGEVVALDPIQINLAQSHYLRMGMALQMTADAHEADGSKALDAAIDTFSGAKLEQVLDPKERRAMKKELEKELGELYHHEVMEVYFTEFVTQ</sequence>
<reference evidence="12" key="1">
    <citation type="submission" date="2016-10" db="EMBL/GenBank/DDBJ databases">
        <authorList>
            <person name="Varghese N."/>
            <person name="Submissions S."/>
        </authorList>
    </citation>
    <scope>NUCLEOTIDE SEQUENCE [LARGE SCALE GENOMIC DNA]</scope>
    <source>
        <strain evidence="12">DSM 22127</strain>
    </source>
</reference>
<keyword evidence="11" id="KW-0969">Cilium</keyword>
<dbReference type="GO" id="GO:0005886">
    <property type="term" value="C:plasma membrane"/>
    <property type="evidence" value="ECO:0007669"/>
    <property type="project" value="UniProtKB-SubCell"/>
</dbReference>
<dbReference type="PANTHER" id="PTHR35091:SF2">
    <property type="entry name" value="FLAGELLAR PROTEIN FLIL"/>
    <property type="match status" value="1"/>
</dbReference>
<evidence type="ECO:0000256" key="1">
    <source>
        <dbReference type="ARBA" id="ARBA00002254"/>
    </source>
</evidence>